<reference evidence="2" key="1">
    <citation type="submission" date="2020-02" db="EMBL/GenBank/DDBJ databases">
        <authorList>
            <person name="Meier V. D."/>
        </authorList>
    </citation>
    <scope>NUCLEOTIDE SEQUENCE</scope>
    <source>
        <strain evidence="2">AVDCRST_MAG65</strain>
    </source>
</reference>
<organism evidence="2">
    <name type="scientific">uncultured Solirubrobacteraceae bacterium</name>
    <dbReference type="NCBI Taxonomy" id="1162706"/>
    <lineage>
        <taxon>Bacteria</taxon>
        <taxon>Bacillati</taxon>
        <taxon>Actinomycetota</taxon>
        <taxon>Thermoleophilia</taxon>
        <taxon>Solirubrobacterales</taxon>
        <taxon>Solirubrobacteraceae</taxon>
        <taxon>environmental samples</taxon>
    </lineage>
</organism>
<dbReference type="Gene3D" id="3.60.20.10">
    <property type="entry name" value="Glutamine Phosphoribosylpyrophosphate, subunit 1, domain 1"/>
    <property type="match status" value="1"/>
</dbReference>
<accession>A0A6J4RJR1</accession>
<dbReference type="InterPro" id="IPR029055">
    <property type="entry name" value="Ntn_hydrolases_N"/>
</dbReference>
<dbReference type="Pfam" id="PF06267">
    <property type="entry name" value="DUF1028"/>
    <property type="match status" value="1"/>
</dbReference>
<dbReference type="SUPFAM" id="SSF56235">
    <property type="entry name" value="N-terminal nucleophile aminohydrolases (Ntn hydrolases)"/>
    <property type="match status" value="1"/>
</dbReference>
<evidence type="ECO:0000256" key="1">
    <source>
        <dbReference type="SAM" id="Coils"/>
    </source>
</evidence>
<dbReference type="AlphaFoldDB" id="A0A6J4RJR1"/>
<sequence length="194" mass="21025">TQAIVDVSYGPQALALLRAGMAPRAVIDSVWKRDPDPDPVNWTKQGRQFAVMDARGRVAAFTGPKATTWAGDRQGAFCSAQGNILAGPQVVDSMVAAFERTKGQHLSQRLVAALEAGQRAGGDTRGMQSAALLVVKKGGGVWVNNDVVLRLQVDDAPEPIAELRRLVDKAAQQREAIRERRRLRDAQQSPPRKP</sequence>
<dbReference type="PANTHER" id="PTHR39328:SF1">
    <property type="entry name" value="BLL2871 PROTEIN"/>
    <property type="match status" value="1"/>
</dbReference>
<proteinExistence type="predicted"/>
<keyword evidence="1" id="KW-0175">Coiled coil</keyword>
<protein>
    <submittedName>
        <fullName evidence="2">Uncharacterized protein</fullName>
    </submittedName>
</protein>
<evidence type="ECO:0000313" key="2">
    <source>
        <dbReference type="EMBL" id="CAA9475379.1"/>
    </source>
</evidence>
<dbReference type="PANTHER" id="PTHR39328">
    <property type="entry name" value="BLL2871 PROTEIN"/>
    <property type="match status" value="1"/>
</dbReference>
<gene>
    <name evidence="2" type="ORF">AVDCRST_MAG65-1080</name>
</gene>
<dbReference type="EMBL" id="CADCVL010000175">
    <property type="protein sequence ID" value="CAA9475379.1"/>
    <property type="molecule type" value="Genomic_DNA"/>
</dbReference>
<feature type="coiled-coil region" evidence="1">
    <location>
        <begin position="160"/>
        <end position="189"/>
    </location>
</feature>
<name>A0A6J4RJR1_9ACTN</name>
<dbReference type="InterPro" id="IPR010430">
    <property type="entry name" value="DUF1028"/>
</dbReference>
<feature type="non-terminal residue" evidence="2">
    <location>
        <position position="1"/>
    </location>
</feature>